<accession>A0AAD4UHR4</accession>
<dbReference type="AlphaFoldDB" id="A0AAD4UHR4"/>
<evidence type="ECO:0000313" key="1">
    <source>
        <dbReference type="EMBL" id="KAI4545491.1"/>
    </source>
</evidence>
<protein>
    <submittedName>
        <fullName evidence="1">Uncharacterized protein</fullName>
    </submittedName>
</protein>
<gene>
    <name evidence="1" type="ORF">MG293_005757</name>
</gene>
<keyword evidence="2" id="KW-1185">Reference proteome</keyword>
<organism evidence="1 2">
    <name type="scientific">Ovis ammon polii</name>
    <dbReference type="NCBI Taxonomy" id="230172"/>
    <lineage>
        <taxon>Eukaryota</taxon>
        <taxon>Metazoa</taxon>
        <taxon>Chordata</taxon>
        <taxon>Craniata</taxon>
        <taxon>Vertebrata</taxon>
        <taxon>Euteleostomi</taxon>
        <taxon>Mammalia</taxon>
        <taxon>Eutheria</taxon>
        <taxon>Laurasiatheria</taxon>
        <taxon>Artiodactyla</taxon>
        <taxon>Ruminantia</taxon>
        <taxon>Pecora</taxon>
        <taxon>Bovidae</taxon>
        <taxon>Caprinae</taxon>
        <taxon>Ovis</taxon>
    </lineage>
</organism>
<sequence>MALPLLPGNSFNHNMGKKKFHKSQHWGFCNNVRMLVSEDKPGIGGELLLGQNTKPKYSVFPKGMGIESPSWVAFDKQEDCYLPSGQLKLFSVSALLESDFSKWYTFAFVTNQNNLNEELLLNAGYLKSFSYPSVVRKFSSESKPISVVLRFHQFGSFHSKLPDSPPHPYYDY</sequence>
<reference evidence="1" key="1">
    <citation type="submission" date="2022-03" db="EMBL/GenBank/DDBJ databases">
        <title>Genomic analyses of argali, domestic sheep and their hybrids provide insights into chromosomal evolution, heterosis and genetic basis of agronomic traits.</title>
        <authorList>
            <person name="Li M."/>
        </authorList>
    </citation>
    <scope>NUCLEOTIDE SEQUENCE</scope>
    <source>
        <strain evidence="1">CAU-MHL-2022a</strain>
        <tissue evidence="1">Skin</tissue>
    </source>
</reference>
<name>A0AAD4UHR4_OVIAM</name>
<dbReference type="EMBL" id="JAKZEL010000003">
    <property type="protein sequence ID" value="KAI4545491.1"/>
    <property type="molecule type" value="Genomic_DNA"/>
</dbReference>
<proteinExistence type="predicted"/>
<evidence type="ECO:0000313" key="2">
    <source>
        <dbReference type="Proteomes" id="UP001214576"/>
    </source>
</evidence>
<dbReference type="Proteomes" id="UP001214576">
    <property type="component" value="Unassembled WGS sequence"/>
</dbReference>
<comment type="caution">
    <text evidence="1">The sequence shown here is derived from an EMBL/GenBank/DDBJ whole genome shotgun (WGS) entry which is preliminary data.</text>
</comment>